<evidence type="ECO:0000256" key="1">
    <source>
        <dbReference type="ARBA" id="ARBA00023002"/>
    </source>
</evidence>
<comment type="caution">
    <text evidence="3">The sequence shown here is derived from an EMBL/GenBank/DDBJ whole genome shotgun (WGS) entry which is preliminary data.</text>
</comment>
<organism evidence="3 4">
    <name type="scientific">Streptodolium elevatio</name>
    <dbReference type="NCBI Taxonomy" id="3157996"/>
    <lineage>
        <taxon>Bacteria</taxon>
        <taxon>Bacillati</taxon>
        <taxon>Actinomycetota</taxon>
        <taxon>Actinomycetes</taxon>
        <taxon>Kitasatosporales</taxon>
        <taxon>Streptomycetaceae</taxon>
        <taxon>Streptodolium</taxon>
    </lineage>
</organism>
<keyword evidence="4" id="KW-1185">Reference proteome</keyword>
<dbReference type="InterPro" id="IPR036291">
    <property type="entry name" value="NAD(P)-bd_dom_sf"/>
</dbReference>
<evidence type="ECO:0000313" key="4">
    <source>
        <dbReference type="Proteomes" id="UP001551482"/>
    </source>
</evidence>
<sequence length="211" mass="21320">MRIGILGTGTLATALGEGWAGAGHEVVIGGRSAAKAEEAADRLGRTARAAAPRDVVAGADAVLLAVSWDGAEEMLRTAGAGDGSLRGTALVDPTNAVRHGVGVLLTEPGEAMAHRIARAAPGAHVVKAFHLFPAAQWTRARGVGEPPVTVPMCGDDPEALRVVGELVRAVGGSPAVLGPLDRVRQLEEVAGFTIGLAFAGVDPNSAIPRLG</sequence>
<dbReference type="Pfam" id="PF03807">
    <property type="entry name" value="F420_oxidored"/>
    <property type="match status" value="1"/>
</dbReference>
<dbReference type="Gene3D" id="3.40.50.720">
    <property type="entry name" value="NAD(P)-binding Rossmann-like Domain"/>
    <property type="match status" value="1"/>
</dbReference>
<dbReference type="InterPro" id="IPR028939">
    <property type="entry name" value="P5C_Rdtase_cat_N"/>
</dbReference>
<dbReference type="InterPro" id="IPR051267">
    <property type="entry name" value="STEAP_metalloreductase"/>
</dbReference>
<evidence type="ECO:0000313" key="3">
    <source>
        <dbReference type="EMBL" id="MEU8132270.1"/>
    </source>
</evidence>
<evidence type="ECO:0000259" key="2">
    <source>
        <dbReference type="Pfam" id="PF03807"/>
    </source>
</evidence>
<dbReference type="RefSeq" id="WP_358347812.1">
    <property type="nucleotide sequence ID" value="NZ_JBEZFP010000003.1"/>
</dbReference>
<dbReference type="EMBL" id="JBEZFP010000003">
    <property type="protein sequence ID" value="MEU8132270.1"/>
    <property type="molecule type" value="Genomic_DNA"/>
</dbReference>
<dbReference type="SUPFAM" id="SSF51735">
    <property type="entry name" value="NAD(P)-binding Rossmann-fold domains"/>
    <property type="match status" value="1"/>
</dbReference>
<accession>A0ABV3D946</accession>
<gene>
    <name evidence="3" type="ORF">AB0C36_02050</name>
</gene>
<reference evidence="3 4" key="1">
    <citation type="submission" date="2024-06" db="EMBL/GenBank/DDBJ databases">
        <title>The Natural Products Discovery Center: Release of the First 8490 Sequenced Strains for Exploring Actinobacteria Biosynthetic Diversity.</title>
        <authorList>
            <person name="Kalkreuter E."/>
            <person name="Kautsar S.A."/>
            <person name="Yang D."/>
            <person name="Bader C.D."/>
            <person name="Teijaro C.N."/>
            <person name="Fluegel L."/>
            <person name="Davis C.M."/>
            <person name="Simpson J.R."/>
            <person name="Lauterbach L."/>
            <person name="Steele A.D."/>
            <person name="Gui C."/>
            <person name="Meng S."/>
            <person name="Li G."/>
            <person name="Viehrig K."/>
            <person name="Ye F."/>
            <person name="Su P."/>
            <person name="Kiefer A.F."/>
            <person name="Nichols A."/>
            <person name="Cepeda A.J."/>
            <person name="Yan W."/>
            <person name="Fan B."/>
            <person name="Jiang Y."/>
            <person name="Adhikari A."/>
            <person name="Zheng C.-J."/>
            <person name="Schuster L."/>
            <person name="Cowan T.M."/>
            <person name="Smanski M.J."/>
            <person name="Chevrette M.G."/>
            <person name="De Carvalho L.P.S."/>
            <person name="Shen B."/>
        </authorList>
    </citation>
    <scope>NUCLEOTIDE SEQUENCE [LARGE SCALE GENOMIC DNA]</scope>
    <source>
        <strain evidence="3 4">NPDC048946</strain>
    </source>
</reference>
<name>A0ABV3D946_9ACTN</name>
<proteinExistence type="predicted"/>
<dbReference type="PANTHER" id="PTHR14239">
    <property type="entry name" value="DUDULIN-RELATED"/>
    <property type="match status" value="1"/>
</dbReference>
<protein>
    <submittedName>
        <fullName evidence="3">NAD(P)-binding domain-containing protein</fullName>
    </submittedName>
</protein>
<keyword evidence="1" id="KW-0560">Oxidoreductase</keyword>
<dbReference type="Proteomes" id="UP001551482">
    <property type="component" value="Unassembled WGS sequence"/>
</dbReference>
<feature type="domain" description="Pyrroline-5-carboxylate reductase catalytic N-terminal" evidence="2">
    <location>
        <begin position="2"/>
        <end position="95"/>
    </location>
</feature>